<proteinExistence type="predicted"/>
<dbReference type="EMBL" id="GBXM01044300">
    <property type="protein sequence ID" value="JAH64277.1"/>
    <property type="molecule type" value="Transcribed_RNA"/>
</dbReference>
<sequence>MGVGVTNS</sequence>
<reference evidence="1" key="2">
    <citation type="journal article" date="2015" name="Fish Shellfish Immunol.">
        <title>Early steps in the European eel (Anguilla anguilla)-Vibrio vulnificus interaction in the gills: Role of the RtxA13 toxin.</title>
        <authorList>
            <person name="Callol A."/>
            <person name="Pajuelo D."/>
            <person name="Ebbesson L."/>
            <person name="Teles M."/>
            <person name="MacKenzie S."/>
            <person name="Amaro C."/>
        </authorList>
    </citation>
    <scope>NUCLEOTIDE SEQUENCE</scope>
</reference>
<reference evidence="1" key="1">
    <citation type="submission" date="2014-11" db="EMBL/GenBank/DDBJ databases">
        <authorList>
            <person name="Amaro Gonzalez C."/>
        </authorList>
    </citation>
    <scope>NUCLEOTIDE SEQUENCE</scope>
</reference>
<organism evidence="1">
    <name type="scientific">Anguilla anguilla</name>
    <name type="common">European freshwater eel</name>
    <name type="synonym">Muraena anguilla</name>
    <dbReference type="NCBI Taxonomy" id="7936"/>
    <lineage>
        <taxon>Eukaryota</taxon>
        <taxon>Metazoa</taxon>
        <taxon>Chordata</taxon>
        <taxon>Craniata</taxon>
        <taxon>Vertebrata</taxon>
        <taxon>Euteleostomi</taxon>
        <taxon>Actinopterygii</taxon>
        <taxon>Neopterygii</taxon>
        <taxon>Teleostei</taxon>
        <taxon>Anguilliformes</taxon>
        <taxon>Anguillidae</taxon>
        <taxon>Anguilla</taxon>
    </lineage>
</organism>
<name>A0A0E9UES6_ANGAN</name>
<evidence type="ECO:0000313" key="1">
    <source>
        <dbReference type="EMBL" id="JAH64277.1"/>
    </source>
</evidence>
<protein>
    <submittedName>
        <fullName evidence="1">Uncharacterized protein</fullName>
    </submittedName>
</protein>
<accession>A0A0E9UES6</accession>